<dbReference type="Gene3D" id="3.80.10.10">
    <property type="entry name" value="Ribonuclease Inhibitor"/>
    <property type="match status" value="1"/>
</dbReference>
<accession>A0AAP0X6T6</accession>
<dbReference type="EMBL" id="JBBPBK010000001">
    <property type="protein sequence ID" value="KAK9293291.1"/>
    <property type="molecule type" value="Genomic_DNA"/>
</dbReference>
<organism evidence="1 2">
    <name type="scientific">Liquidambar formosana</name>
    <name type="common">Formosan gum</name>
    <dbReference type="NCBI Taxonomy" id="63359"/>
    <lineage>
        <taxon>Eukaryota</taxon>
        <taxon>Viridiplantae</taxon>
        <taxon>Streptophyta</taxon>
        <taxon>Embryophyta</taxon>
        <taxon>Tracheophyta</taxon>
        <taxon>Spermatophyta</taxon>
        <taxon>Magnoliopsida</taxon>
        <taxon>eudicotyledons</taxon>
        <taxon>Gunneridae</taxon>
        <taxon>Pentapetalae</taxon>
        <taxon>Saxifragales</taxon>
        <taxon>Altingiaceae</taxon>
        <taxon>Liquidambar</taxon>
    </lineage>
</organism>
<keyword evidence="2" id="KW-1185">Reference proteome</keyword>
<proteinExistence type="predicted"/>
<dbReference type="PANTHER" id="PTHR15140">
    <property type="entry name" value="TUBULIN-SPECIFIC CHAPERONE E"/>
    <property type="match status" value="1"/>
</dbReference>
<dbReference type="Proteomes" id="UP001415857">
    <property type="component" value="Unassembled WGS sequence"/>
</dbReference>
<protein>
    <recommendedName>
        <fullName evidence="3">Disease resistance protein</fullName>
    </recommendedName>
</protein>
<reference evidence="1 2" key="1">
    <citation type="journal article" date="2024" name="Plant J.">
        <title>Genome sequences and population genomics reveal climatic adaptation and genomic divergence between two closely related sweetgum species.</title>
        <authorList>
            <person name="Xu W.Q."/>
            <person name="Ren C.Q."/>
            <person name="Zhang X.Y."/>
            <person name="Comes H.P."/>
            <person name="Liu X.H."/>
            <person name="Li Y.G."/>
            <person name="Kettle C.J."/>
            <person name="Jalonen R."/>
            <person name="Gaisberger H."/>
            <person name="Ma Y.Z."/>
            <person name="Qiu Y.X."/>
        </authorList>
    </citation>
    <scope>NUCLEOTIDE SEQUENCE [LARGE SCALE GENOMIC DNA]</scope>
    <source>
        <strain evidence="1">Hangzhou</strain>
    </source>
</reference>
<gene>
    <name evidence="1" type="ORF">L1049_021283</name>
</gene>
<dbReference type="AlphaFoldDB" id="A0AAP0X6T6"/>
<sequence length="124" mass="14163">MATLEKLPNLSILCLYDQPFIGRKMVCTPKGFPQLKSLILSNLYSLEEWCVGKEAMPSLCKLVIIKCFNLEMVPDGLRFITTLQELQIVDMPKSFEERIQVVNEEAGEDVFKVQHVPSIIIKTF</sequence>
<name>A0AAP0X6T6_LIQFO</name>
<evidence type="ECO:0000313" key="1">
    <source>
        <dbReference type="EMBL" id="KAK9293291.1"/>
    </source>
</evidence>
<evidence type="ECO:0008006" key="3">
    <source>
        <dbReference type="Google" id="ProtNLM"/>
    </source>
</evidence>
<comment type="caution">
    <text evidence="1">The sequence shown here is derived from an EMBL/GenBank/DDBJ whole genome shotgun (WGS) entry which is preliminary data.</text>
</comment>
<dbReference type="SUPFAM" id="SSF52058">
    <property type="entry name" value="L domain-like"/>
    <property type="match status" value="1"/>
</dbReference>
<dbReference type="PANTHER" id="PTHR15140:SF37">
    <property type="entry name" value="UBIQUITIN-LIKE DOMAIN-CONTAINING PROTEIN"/>
    <property type="match status" value="1"/>
</dbReference>
<evidence type="ECO:0000313" key="2">
    <source>
        <dbReference type="Proteomes" id="UP001415857"/>
    </source>
</evidence>
<dbReference type="InterPro" id="IPR032675">
    <property type="entry name" value="LRR_dom_sf"/>
</dbReference>